<dbReference type="EMBL" id="JBBKAK010000001">
    <property type="protein sequence ID" value="MEJ8671328.1"/>
    <property type="molecule type" value="Genomic_DNA"/>
</dbReference>
<dbReference type="InterPro" id="IPR035897">
    <property type="entry name" value="Toll_tir_struct_dom_sf"/>
</dbReference>
<keyword evidence="3" id="KW-0675">Receptor</keyword>
<dbReference type="Pfam" id="PF13676">
    <property type="entry name" value="TIR_2"/>
    <property type="match status" value="1"/>
</dbReference>
<sequence>MNTEISQSNRLFISYAHADNKLFDDAVKSFADDLKGFYAAKTGNDLSVFFDRESIGWGDDWRSQIDGELKNAAIFMPVITMQYFNRPACRDELNAFNQSAKRLGAQYLILPVVISGANSIRADHPMPEVATIEALQYRNLEDVFLAGQGTSDWRKALGGLTDELISLISRAELVAPEARPKDRPDVGPVGSPDDDSDFLGSMAELEVLSTILTQEIEQVLSDLTVWTEAVAENSSRFTPGLTAQEMRIASIAVADQLRIPSEKLHDSGVKLAETVAKADAVVNSVRDQISQVPSQEEKDNLKRMVWGAQQPEDLNEGVSNMAGILNSMASVEVMSAPMRKSLKPARIGITKIQDAIRTVDLWGKEFGSQIR</sequence>
<comment type="caution">
    <text evidence="3">The sequence shown here is derived from an EMBL/GenBank/DDBJ whole genome shotgun (WGS) entry which is preliminary data.</text>
</comment>
<dbReference type="SUPFAM" id="SSF52200">
    <property type="entry name" value="Toll/Interleukin receptor TIR domain"/>
    <property type="match status" value="1"/>
</dbReference>
<dbReference type="InterPro" id="IPR000157">
    <property type="entry name" value="TIR_dom"/>
</dbReference>
<dbReference type="Gene3D" id="3.40.50.10140">
    <property type="entry name" value="Toll/interleukin-1 receptor homology (TIR) domain"/>
    <property type="match status" value="1"/>
</dbReference>
<keyword evidence="4" id="KW-1185">Reference proteome</keyword>
<dbReference type="SMART" id="SM00255">
    <property type="entry name" value="TIR"/>
    <property type="match status" value="1"/>
</dbReference>
<feature type="domain" description="TIR" evidence="2">
    <location>
        <begin position="8"/>
        <end position="163"/>
    </location>
</feature>
<protein>
    <submittedName>
        <fullName evidence="3">Toll/interleukin-1 receptor domain-containing protein</fullName>
    </submittedName>
</protein>
<evidence type="ECO:0000313" key="3">
    <source>
        <dbReference type="EMBL" id="MEJ8671328.1"/>
    </source>
</evidence>
<evidence type="ECO:0000313" key="4">
    <source>
        <dbReference type="Proteomes" id="UP001376459"/>
    </source>
</evidence>
<reference evidence="3 4" key="1">
    <citation type="submission" date="2024-03" db="EMBL/GenBank/DDBJ databases">
        <title>Novel Streptomyces species of biotechnological and ecological value are a feature of Machair soil.</title>
        <authorList>
            <person name="Prole J.R."/>
            <person name="Goodfellow M."/>
            <person name="Allenby N."/>
            <person name="Ward A.C."/>
        </authorList>
    </citation>
    <scope>NUCLEOTIDE SEQUENCE [LARGE SCALE GENOMIC DNA]</scope>
    <source>
        <strain evidence="3 4">MS1.AVA.1</strain>
    </source>
</reference>
<evidence type="ECO:0000256" key="1">
    <source>
        <dbReference type="SAM" id="MobiDB-lite"/>
    </source>
</evidence>
<feature type="region of interest" description="Disordered" evidence="1">
    <location>
        <begin position="176"/>
        <end position="195"/>
    </location>
</feature>
<accession>A0ABU8UQZ9</accession>
<proteinExistence type="predicted"/>
<gene>
    <name evidence="3" type="ORF">WKI71_31970</name>
</gene>
<dbReference type="Proteomes" id="UP001376459">
    <property type="component" value="Unassembled WGS sequence"/>
</dbReference>
<evidence type="ECO:0000259" key="2">
    <source>
        <dbReference type="SMART" id="SM00255"/>
    </source>
</evidence>
<organism evidence="3 4">
    <name type="scientific">Streptomyces machairae</name>
    <dbReference type="NCBI Taxonomy" id="3134109"/>
    <lineage>
        <taxon>Bacteria</taxon>
        <taxon>Bacillati</taxon>
        <taxon>Actinomycetota</taxon>
        <taxon>Actinomycetes</taxon>
        <taxon>Kitasatosporales</taxon>
        <taxon>Streptomycetaceae</taxon>
        <taxon>Streptomyces</taxon>
    </lineage>
</organism>
<name>A0ABU8UQZ9_9ACTN</name>